<gene>
    <name evidence="1" type="ORF">SAMN02745134_00687</name>
</gene>
<dbReference type="EMBL" id="FWXH01000002">
    <property type="protein sequence ID" value="SMC18860.1"/>
    <property type="molecule type" value="Genomic_DNA"/>
</dbReference>
<keyword evidence="2" id="KW-1185">Reference proteome</keyword>
<reference evidence="1 2" key="1">
    <citation type="submission" date="2017-04" db="EMBL/GenBank/DDBJ databases">
        <authorList>
            <person name="Afonso C.L."/>
            <person name="Miller P.J."/>
            <person name="Scott M.A."/>
            <person name="Spackman E."/>
            <person name="Goraichik I."/>
            <person name="Dimitrov K.M."/>
            <person name="Suarez D.L."/>
            <person name="Swayne D.E."/>
        </authorList>
    </citation>
    <scope>NUCLEOTIDE SEQUENCE [LARGE SCALE GENOMIC DNA]</scope>
    <source>
        <strain evidence="1 2">DSM 12555</strain>
    </source>
</reference>
<dbReference type="Pfam" id="PF04402">
    <property type="entry name" value="SIMPL"/>
    <property type="match status" value="1"/>
</dbReference>
<organism evidence="1 2">
    <name type="scientific">Clostridium acidisoli DSM 12555</name>
    <dbReference type="NCBI Taxonomy" id="1121291"/>
    <lineage>
        <taxon>Bacteria</taxon>
        <taxon>Bacillati</taxon>
        <taxon>Bacillota</taxon>
        <taxon>Clostridia</taxon>
        <taxon>Eubacteriales</taxon>
        <taxon>Clostridiaceae</taxon>
        <taxon>Clostridium</taxon>
    </lineage>
</organism>
<name>A0A1W1X4S7_9CLOT</name>
<evidence type="ECO:0000313" key="1">
    <source>
        <dbReference type="EMBL" id="SMC18860.1"/>
    </source>
</evidence>
<dbReference type="AlphaFoldDB" id="A0A1W1X4S7"/>
<dbReference type="InterPro" id="IPR007497">
    <property type="entry name" value="SIMPL/DUF541"/>
</dbReference>
<dbReference type="Gene3D" id="3.30.110.170">
    <property type="entry name" value="Protein of unknown function (DUF541), domain 1"/>
    <property type="match status" value="1"/>
</dbReference>
<accession>A0A1W1X4S7</accession>
<proteinExistence type="predicted"/>
<protein>
    <submittedName>
        <fullName evidence="1">Uncharacterized protein</fullName>
    </submittedName>
</protein>
<evidence type="ECO:0000313" key="2">
    <source>
        <dbReference type="Proteomes" id="UP000192468"/>
    </source>
</evidence>
<sequence>MPYSEGYRNPYYNNHKKNYNGESSKGNVITVIGMSNILVDPDIGVMTIEDYSSYYNKALVASINDAKSKANIIAKTIGVTINDIPQSIHEQSYDINCNIAKFLNKASHSIADLSPEGIKISAKVQVIFSY</sequence>
<dbReference type="Proteomes" id="UP000192468">
    <property type="component" value="Unassembled WGS sequence"/>
</dbReference>
<dbReference type="RefSeq" id="WP_176212593.1">
    <property type="nucleotide sequence ID" value="NZ_FWXH01000002.1"/>
</dbReference>